<reference evidence="4" key="1">
    <citation type="journal article" date="2015" name="ISME J.">
        <title>Draft Genome Sequence of Streptomyces incarnatus NRRL8089, which Produces the Nucleoside Antibiotic Sinefungin.</title>
        <authorList>
            <person name="Oshima K."/>
            <person name="Hattori M."/>
            <person name="Shimizu H."/>
            <person name="Fukuda K."/>
            <person name="Nemoto M."/>
            <person name="Inagaki K."/>
            <person name="Tamura T."/>
        </authorList>
    </citation>
    <scope>NUCLEOTIDE SEQUENCE</scope>
    <source>
        <strain evidence="4">FACHB-1375</strain>
    </source>
</reference>
<reference evidence="4" key="2">
    <citation type="submission" date="2020-08" db="EMBL/GenBank/DDBJ databases">
        <authorList>
            <person name="Chen M."/>
            <person name="Teng W."/>
            <person name="Zhao L."/>
            <person name="Hu C."/>
            <person name="Zhou Y."/>
            <person name="Han B."/>
            <person name="Song L."/>
            <person name="Shu W."/>
        </authorList>
    </citation>
    <scope>NUCLEOTIDE SEQUENCE</scope>
    <source>
        <strain evidence="4">FACHB-1375</strain>
    </source>
</reference>
<evidence type="ECO:0000259" key="3">
    <source>
        <dbReference type="Pfam" id="PF07282"/>
    </source>
</evidence>
<dbReference type="AlphaFoldDB" id="A0A926VDP1"/>
<keyword evidence="5" id="KW-1185">Reference proteome</keyword>
<protein>
    <submittedName>
        <fullName evidence="4">IS200/IS605 family element transposase accessory protein TnpB</fullName>
    </submittedName>
</protein>
<dbReference type="InterPro" id="IPR010095">
    <property type="entry name" value="Cas12f1-like_TNB"/>
</dbReference>
<feature type="domain" description="Cas12f1-like TNB" evidence="3">
    <location>
        <begin position="29"/>
        <end position="98"/>
    </location>
</feature>
<dbReference type="Pfam" id="PF07282">
    <property type="entry name" value="Cas12f1-like_TNB"/>
    <property type="match status" value="1"/>
</dbReference>
<sequence length="147" mass="16866">MEDLTGIRERTNQKPRSKDDKRLGNSWAFYQLRQFLTYKAIKEGVKIVFVDPRYTSQMCHNCFRIHPIQGKSYRDGKRFKCGHCRWSGDADYNGSCNIAILGKVTINSPGGTGLSCSLNRDDSGLLKTHCSTQSQWVVYKLLFLMMM</sequence>
<proteinExistence type="predicted"/>
<evidence type="ECO:0000313" key="4">
    <source>
        <dbReference type="EMBL" id="MBD2181635.1"/>
    </source>
</evidence>
<dbReference type="Proteomes" id="UP000641646">
    <property type="component" value="Unassembled WGS sequence"/>
</dbReference>
<name>A0A926VDP1_9CYAN</name>
<evidence type="ECO:0000313" key="5">
    <source>
        <dbReference type="Proteomes" id="UP000641646"/>
    </source>
</evidence>
<evidence type="ECO:0000256" key="1">
    <source>
        <dbReference type="ARBA" id="ARBA00023125"/>
    </source>
</evidence>
<keyword evidence="1" id="KW-0238">DNA-binding</keyword>
<feature type="region of interest" description="Disordered" evidence="2">
    <location>
        <begin position="1"/>
        <end position="20"/>
    </location>
</feature>
<dbReference type="RefSeq" id="WP_190464443.1">
    <property type="nucleotide sequence ID" value="NZ_JACJPW010000023.1"/>
</dbReference>
<comment type="caution">
    <text evidence="4">The sequence shown here is derived from an EMBL/GenBank/DDBJ whole genome shotgun (WGS) entry which is preliminary data.</text>
</comment>
<gene>
    <name evidence="4" type="primary">tnpB</name>
    <name evidence="4" type="ORF">H6G03_11030</name>
</gene>
<dbReference type="NCBIfam" id="TIGR01766">
    <property type="entry name" value="IS200/IS605 family accessory protein TnpB-like domain"/>
    <property type="match status" value="1"/>
</dbReference>
<dbReference type="GO" id="GO:0003677">
    <property type="term" value="F:DNA binding"/>
    <property type="evidence" value="ECO:0007669"/>
    <property type="project" value="UniProtKB-KW"/>
</dbReference>
<organism evidence="4 5">
    <name type="scientific">Aerosakkonema funiforme FACHB-1375</name>
    <dbReference type="NCBI Taxonomy" id="2949571"/>
    <lineage>
        <taxon>Bacteria</taxon>
        <taxon>Bacillati</taxon>
        <taxon>Cyanobacteriota</taxon>
        <taxon>Cyanophyceae</taxon>
        <taxon>Oscillatoriophycideae</taxon>
        <taxon>Aerosakkonematales</taxon>
        <taxon>Aerosakkonemataceae</taxon>
        <taxon>Aerosakkonema</taxon>
    </lineage>
</organism>
<evidence type="ECO:0000256" key="2">
    <source>
        <dbReference type="SAM" id="MobiDB-lite"/>
    </source>
</evidence>
<accession>A0A926VDP1</accession>
<dbReference type="EMBL" id="JACJPW010000023">
    <property type="protein sequence ID" value="MBD2181635.1"/>
    <property type="molecule type" value="Genomic_DNA"/>
</dbReference>